<proteinExistence type="predicted"/>
<dbReference type="InterPro" id="IPR010137">
    <property type="entry name" value="Lipid_A_LpxA"/>
</dbReference>
<dbReference type="InterPro" id="IPR011004">
    <property type="entry name" value="Trimer_LpxA-like_sf"/>
</dbReference>
<accession>A0AAW6TWF0</accession>
<keyword evidence="2" id="KW-0444">Lipid biosynthesis</keyword>
<dbReference type="GO" id="GO:0016020">
    <property type="term" value="C:membrane"/>
    <property type="evidence" value="ECO:0007669"/>
    <property type="project" value="GOC"/>
</dbReference>
<evidence type="ECO:0000256" key="6">
    <source>
        <dbReference type="ARBA" id="ARBA00023098"/>
    </source>
</evidence>
<evidence type="ECO:0000259" key="8">
    <source>
        <dbReference type="Pfam" id="PF13720"/>
    </source>
</evidence>
<evidence type="ECO:0000256" key="4">
    <source>
        <dbReference type="ARBA" id="ARBA00022679"/>
    </source>
</evidence>
<evidence type="ECO:0000313" key="9">
    <source>
        <dbReference type="EMBL" id="MDI6450051.1"/>
    </source>
</evidence>
<dbReference type="InterPro" id="IPR037157">
    <property type="entry name" value="Acetyltransf_C_sf"/>
</dbReference>
<name>A0AAW6TWF0_9BACT</name>
<evidence type="ECO:0000256" key="5">
    <source>
        <dbReference type="ARBA" id="ARBA00022737"/>
    </source>
</evidence>
<gene>
    <name evidence="9" type="primary">lpxA</name>
    <name evidence="9" type="ORF">QJ522_13410</name>
</gene>
<organism evidence="9 10">
    <name type="scientific">Anaerobaca lacustris</name>
    <dbReference type="NCBI Taxonomy" id="3044600"/>
    <lineage>
        <taxon>Bacteria</taxon>
        <taxon>Pseudomonadati</taxon>
        <taxon>Planctomycetota</taxon>
        <taxon>Phycisphaerae</taxon>
        <taxon>Sedimentisphaerales</taxon>
        <taxon>Anaerobacaceae</taxon>
        <taxon>Anaerobaca</taxon>
    </lineage>
</organism>
<dbReference type="NCBIfam" id="TIGR01852">
    <property type="entry name" value="lipid_A_lpxA"/>
    <property type="match status" value="1"/>
</dbReference>
<dbReference type="PIRSF" id="PIRSF000456">
    <property type="entry name" value="UDP-GlcNAc_acltr"/>
    <property type="match status" value="1"/>
</dbReference>
<dbReference type="GO" id="GO:0008780">
    <property type="term" value="F:acyl-[acyl-carrier-protein]-UDP-N-acetylglucosamine O-acyltransferase activity"/>
    <property type="evidence" value="ECO:0007669"/>
    <property type="project" value="UniProtKB-EC"/>
</dbReference>
<evidence type="ECO:0000256" key="3">
    <source>
        <dbReference type="ARBA" id="ARBA00022556"/>
    </source>
</evidence>
<dbReference type="InterPro" id="IPR029098">
    <property type="entry name" value="Acetyltransf_C"/>
</dbReference>
<dbReference type="PANTHER" id="PTHR43480:SF1">
    <property type="entry name" value="ACYL-[ACYL-CARRIER-PROTEIN]--UDP-N-ACETYLGLUCOSAMINE O-ACYLTRANSFERASE, MITOCHONDRIAL-RELATED"/>
    <property type="match status" value="1"/>
</dbReference>
<keyword evidence="4 9" id="KW-0808">Transferase</keyword>
<evidence type="ECO:0000313" key="10">
    <source>
        <dbReference type="Proteomes" id="UP001431776"/>
    </source>
</evidence>
<keyword evidence="1" id="KW-0963">Cytoplasm</keyword>
<protein>
    <submittedName>
        <fullName evidence="9">Acyl-ACP--UDP-N-acetylglucosamine O-acyltransferase</fullName>
        <ecNumber evidence="9">2.3.1.129</ecNumber>
    </submittedName>
</protein>
<dbReference type="Pfam" id="PF13720">
    <property type="entry name" value="Acetyltransf_11"/>
    <property type="match status" value="1"/>
</dbReference>
<dbReference type="EC" id="2.3.1.129" evidence="9"/>
<dbReference type="PROSITE" id="PS00101">
    <property type="entry name" value="HEXAPEP_TRANSFERASES"/>
    <property type="match status" value="1"/>
</dbReference>
<dbReference type="InterPro" id="IPR018357">
    <property type="entry name" value="Hexapep_transf_CS"/>
</dbReference>
<dbReference type="Gene3D" id="1.20.1180.10">
    <property type="entry name" value="Udp N-acetylglucosamine O-acyltransferase, C-terminal domain"/>
    <property type="match status" value="1"/>
</dbReference>
<feature type="domain" description="UDP N-acetylglucosamine O-acyltransferase C-terminal" evidence="8">
    <location>
        <begin position="177"/>
        <end position="254"/>
    </location>
</feature>
<dbReference type="Proteomes" id="UP001431776">
    <property type="component" value="Unassembled WGS sequence"/>
</dbReference>
<sequence>MAKIHPTAVVGTDAQLAENVVIGPYCVVGDGASIGAGTVLDAHVVIAERVTIGQGNRFYPNCVIGCCPQVLGFDSNSPIGALVIGDRNVIRENVTIHPSRYQDASTQIGNDNLIMIGTHIGHDCIIESRTVLSNSVQVGGHSKIEEGVWISGVAGMHQFVTVGRWCFVAGLAGLTRDMPPFMMVSGHYPACVRGVNKRGLQRAGLDEQQQECIFDAYRRLYREGTPLLAAARAMACEDGLDENVRAIIDAVLHSAEHRFGRYLETLRR</sequence>
<evidence type="ECO:0000256" key="2">
    <source>
        <dbReference type="ARBA" id="ARBA00022516"/>
    </source>
</evidence>
<dbReference type="NCBIfam" id="NF003657">
    <property type="entry name" value="PRK05289.1"/>
    <property type="match status" value="1"/>
</dbReference>
<keyword evidence="10" id="KW-1185">Reference proteome</keyword>
<dbReference type="Pfam" id="PF00132">
    <property type="entry name" value="Hexapep"/>
    <property type="match status" value="2"/>
</dbReference>
<evidence type="ECO:0000256" key="7">
    <source>
        <dbReference type="ARBA" id="ARBA00023315"/>
    </source>
</evidence>
<reference evidence="9" key="1">
    <citation type="submission" date="2023-05" db="EMBL/GenBank/DDBJ databases">
        <title>Anaerotaeda fermentans gen. nov., sp. nov., a novel anaerobic planctomycete of the new family within the order Sedimentisphaerales isolated from Taman Peninsula, Russia.</title>
        <authorList>
            <person name="Khomyakova M.A."/>
            <person name="Merkel A.Y."/>
            <person name="Slobodkin A.I."/>
        </authorList>
    </citation>
    <scope>NUCLEOTIDE SEQUENCE</scope>
    <source>
        <strain evidence="9">M17dextr</strain>
    </source>
</reference>
<dbReference type="GO" id="GO:0009245">
    <property type="term" value="P:lipid A biosynthetic process"/>
    <property type="evidence" value="ECO:0007669"/>
    <property type="project" value="UniProtKB-KW"/>
</dbReference>
<keyword evidence="6" id="KW-0443">Lipid metabolism</keyword>
<keyword evidence="5" id="KW-0677">Repeat</keyword>
<dbReference type="RefSeq" id="WP_349245460.1">
    <property type="nucleotide sequence ID" value="NZ_JASCXX010000016.1"/>
</dbReference>
<evidence type="ECO:0000256" key="1">
    <source>
        <dbReference type="ARBA" id="ARBA00022490"/>
    </source>
</evidence>
<keyword evidence="7 9" id="KW-0012">Acyltransferase</keyword>
<keyword evidence="3" id="KW-0441">Lipid A biosynthesis</keyword>
<dbReference type="AlphaFoldDB" id="A0AAW6TWF0"/>
<dbReference type="PANTHER" id="PTHR43480">
    <property type="entry name" value="ACYL-[ACYL-CARRIER-PROTEIN]--UDP-N-ACETYLGLUCOSAMINE O-ACYLTRANSFERASE"/>
    <property type="match status" value="1"/>
</dbReference>
<dbReference type="SUPFAM" id="SSF51161">
    <property type="entry name" value="Trimeric LpxA-like enzymes"/>
    <property type="match status" value="1"/>
</dbReference>
<dbReference type="Gene3D" id="2.160.10.10">
    <property type="entry name" value="Hexapeptide repeat proteins"/>
    <property type="match status" value="1"/>
</dbReference>
<dbReference type="InterPro" id="IPR001451">
    <property type="entry name" value="Hexapep"/>
</dbReference>
<comment type="caution">
    <text evidence="9">The sequence shown here is derived from an EMBL/GenBank/DDBJ whole genome shotgun (WGS) entry which is preliminary data.</text>
</comment>
<dbReference type="EMBL" id="JASCXX010000016">
    <property type="protein sequence ID" value="MDI6450051.1"/>
    <property type="molecule type" value="Genomic_DNA"/>
</dbReference>